<dbReference type="EMBL" id="BNCI01000002">
    <property type="protein sequence ID" value="GHF28403.1"/>
    <property type="molecule type" value="Genomic_DNA"/>
</dbReference>
<sequence length="432" mass="47373">MSLEKDKLFHLRQKAGVKRFKGLPKGKTTSRRDKGLHRSKPRSKAFKAFAWLYGGVVLIVGAALVYITMDDNVTDVGSPSEEFAAFDTAEMPTDAQSPGLSEGSDIQVDETDTAGEREDASQSHELEQNVTYETDTSGESKTASAFPAEQGAADNEETGHASVRIEGISTQEPFAEDQPKWQKYAAAEVITDRPKLVVVIDDLGLSGIATNRIAKMDGPLTLAFLPYAENLPGQTSRVKKAGHELMVHLPMEPKPGGFMDPGPNALRSSITGRELVERINWNLTRFEGFVGVNNHMGSSFTENSAGMMAVMNALRDRDMLFLDSVTTSRSVGVKTARTMGVPFASRDVFLDNERDYNKILIQLKKAERIAVKRGYAIAIGHPYPQTLDVLSDWIAKDATNPVSLAPLSQIVRMLDNRRQALAEVKESSDQAR</sequence>
<dbReference type="InterPro" id="IPR011330">
    <property type="entry name" value="Glyco_hydro/deAcase_b/a-brl"/>
</dbReference>
<feature type="region of interest" description="Disordered" evidence="1">
    <location>
        <begin position="91"/>
        <end position="158"/>
    </location>
</feature>
<feature type="region of interest" description="Disordered" evidence="1">
    <location>
        <begin position="20"/>
        <end position="39"/>
    </location>
</feature>
<evidence type="ECO:0008006" key="5">
    <source>
        <dbReference type="Google" id="ProtNLM"/>
    </source>
</evidence>
<dbReference type="AlphaFoldDB" id="A0A919AXN5"/>
<reference evidence="3" key="2">
    <citation type="submission" date="2020-09" db="EMBL/GenBank/DDBJ databases">
        <authorList>
            <person name="Sun Q."/>
            <person name="Kim S."/>
        </authorList>
    </citation>
    <scope>NUCLEOTIDE SEQUENCE</scope>
    <source>
        <strain evidence="3">KCTC 42590</strain>
    </source>
</reference>
<reference evidence="3" key="1">
    <citation type="journal article" date="2014" name="Int. J. Syst. Evol. Microbiol.">
        <title>Complete genome sequence of Corynebacterium casei LMG S-19264T (=DSM 44701T), isolated from a smear-ripened cheese.</title>
        <authorList>
            <consortium name="US DOE Joint Genome Institute (JGI-PGF)"/>
            <person name="Walter F."/>
            <person name="Albersmeier A."/>
            <person name="Kalinowski J."/>
            <person name="Ruckert C."/>
        </authorList>
    </citation>
    <scope>NUCLEOTIDE SEQUENCE</scope>
    <source>
        <strain evidence="3">KCTC 42590</strain>
    </source>
</reference>
<evidence type="ECO:0000313" key="4">
    <source>
        <dbReference type="Proteomes" id="UP000630923"/>
    </source>
</evidence>
<keyword evidence="2" id="KW-0472">Membrane</keyword>
<keyword evidence="4" id="KW-1185">Reference proteome</keyword>
<keyword evidence="2" id="KW-0812">Transmembrane</keyword>
<keyword evidence="2" id="KW-1133">Transmembrane helix</keyword>
<dbReference type="GO" id="GO:0005975">
    <property type="term" value="P:carbohydrate metabolic process"/>
    <property type="evidence" value="ECO:0007669"/>
    <property type="project" value="InterPro"/>
</dbReference>
<feature type="compositionally biased region" description="Polar residues" evidence="1">
    <location>
        <begin position="128"/>
        <end position="143"/>
    </location>
</feature>
<comment type="caution">
    <text evidence="3">The sequence shown here is derived from an EMBL/GenBank/DDBJ whole genome shotgun (WGS) entry which is preliminary data.</text>
</comment>
<dbReference type="CDD" id="cd10936">
    <property type="entry name" value="CE4_DAC2"/>
    <property type="match status" value="1"/>
</dbReference>
<feature type="compositionally biased region" description="Basic and acidic residues" evidence="1">
    <location>
        <begin position="114"/>
        <end position="127"/>
    </location>
</feature>
<name>A0A919AXN5_9PROT</name>
<dbReference type="Gene3D" id="3.20.20.370">
    <property type="entry name" value="Glycoside hydrolase/deacetylase"/>
    <property type="match status" value="1"/>
</dbReference>
<protein>
    <recommendedName>
        <fullName evidence="5">Divergent polysaccharide deacetylase family protein</fullName>
    </recommendedName>
</protein>
<gene>
    <name evidence="3" type="ORF">GCM10017044_24520</name>
</gene>
<evidence type="ECO:0000313" key="3">
    <source>
        <dbReference type="EMBL" id="GHF28403.1"/>
    </source>
</evidence>
<evidence type="ECO:0000256" key="2">
    <source>
        <dbReference type="SAM" id="Phobius"/>
    </source>
</evidence>
<dbReference type="Pfam" id="PF04748">
    <property type="entry name" value="Polysacc_deac_2"/>
    <property type="match status" value="1"/>
</dbReference>
<accession>A0A919AXN5</accession>
<dbReference type="SUPFAM" id="SSF88713">
    <property type="entry name" value="Glycoside hydrolase/deacetylase"/>
    <property type="match status" value="1"/>
</dbReference>
<dbReference type="InterPro" id="IPR006837">
    <property type="entry name" value="Divergent_DAC"/>
</dbReference>
<evidence type="ECO:0000256" key="1">
    <source>
        <dbReference type="SAM" id="MobiDB-lite"/>
    </source>
</evidence>
<dbReference type="RefSeq" id="WP_191253362.1">
    <property type="nucleotide sequence ID" value="NZ_BNCI01000002.1"/>
</dbReference>
<dbReference type="PANTHER" id="PTHR30105">
    <property type="entry name" value="UNCHARACTERIZED YIBQ-RELATED"/>
    <property type="match status" value="1"/>
</dbReference>
<feature type="transmembrane region" description="Helical" evidence="2">
    <location>
        <begin position="48"/>
        <end position="69"/>
    </location>
</feature>
<dbReference type="PANTHER" id="PTHR30105:SF2">
    <property type="entry name" value="DIVERGENT POLYSACCHARIDE DEACETYLASE SUPERFAMILY"/>
    <property type="match status" value="1"/>
</dbReference>
<dbReference type="Proteomes" id="UP000630923">
    <property type="component" value="Unassembled WGS sequence"/>
</dbReference>
<organism evidence="3 4">
    <name type="scientific">Kordiimonas sediminis</name>
    <dbReference type="NCBI Taxonomy" id="1735581"/>
    <lineage>
        <taxon>Bacteria</taxon>
        <taxon>Pseudomonadati</taxon>
        <taxon>Pseudomonadota</taxon>
        <taxon>Alphaproteobacteria</taxon>
        <taxon>Kordiimonadales</taxon>
        <taxon>Kordiimonadaceae</taxon>
        <taxon>Kordiimonas</taxon>
    </lineage>
</organism>
<proteinExistence type="predicted"/>